<proteinExistence type="predicted"/>
<dbReference type="Pfam" id="PF01549">
    <property type="entry name" value="ShK"/>
    <property type="match status" value="3"/>
</dbReference>
<keyword evidence="1" id="KW-1015">Disulfide bond</keyword>
<feature type="region of interest" description="Disordered" evidence="2">
    <location>
        <begin position="62"/>
        <end position="97"/>
    </location>
</feature>
<dbReference type="Gene3D" id="1.10.10.1940">
    <property type="match status" value="3"/>
</dbReference>
<feature type="compositionally biased region" description="Acidic residues" evidence="2">
    <location>
        <begin position="85"/>
        <end position="96"/>
    </location>
</feature>
<gene>
    <name evidence="4" type="ORF">TCLT_LOCUS1679</name>
</gene>
<evidence type="ECO:0000259" key="3">
    <source>
        <dbReference type="PROSITE" id="PS51670"/>
    </source>
</evidence>
<organism evidence="6">
    <name type="scientific">Thelazia callipaeda</name>
    <name type="common">Oriental eyeworm</name>
    <name type="synonym">Parasitic nematode</name>
    <dbReference type="NCBI Taxonomy" id="103827"/>
    <lineage>
        <taxon>Eukaryota</taxon>
        <taxon>Metazoa</taxon>
        <taxon>Ecdysozoa</taxon>
        <taxon>Nematoda</taxon>
        <taxon>Chromadorea</taxon>
        <taxon>Rhabditida</taxon>
        <taxon>Spirurina</taxon>
        <taxon>Spiruromorpha</taxon>
        <taxon>Thelazioidea</taxon>
        <taxon>Thelaziidae</taxon>
        <taxon>Thelazia</taxon>
    </lineage>
</organism>
<dbReference type="WBParaSite" id="TCLT_0000167801-mRNA-1">
    <property type="protein sequence ID" value="TCLT_0000167801-mRNA-1"/>
    <property type="gene ID" value="TCLT_0000167801"/>
</dbReference>
<keyword evidence="5" id="KW-1185">Reference proteome</keyword>
<evidence type="ECO:0000256" key="2">
    <source>
        <dbReference type="SAM" id="MobiDB-lite"/>
    </source>
</evidence>
<accession>A0A0N5CNC3</accession>
<sequence length="216" mass="24565">MLIDADQESHAMCTDKSSHCKRRSHLCDSNAFREVMQSLCKKTCNLCDDGNEDLLKVQHEIEEDNTQEASEEEDEISDKEHPESETDIDESEEVPEEYVTVLPTTTKTYFTTKNVKTTHCIDLSPDCEGKQHLCSELTYARLMRKECPKTCQSCETTTSSRSHRLPSHHLIHGSSRSGMHVSECRDIASDCRASLCDNQSYRQLMETVCKETCSLC</sequence>
<dbReference type="OrthoDB" id="5840415at2759"/>
<evidence type="ECO:0000313" key="5">
    <source>
        <dbReference type="Proteomes" id="UP000276776"/>
    </source>
</evidence>
<dbReference type="InterPro" id="IPR003582">
    <property type="entry name" value="ShKT_dom"/>
</dbReference>
<feature type="compositionally biased region" description="Acidic residues" evidence="2">
    <location>
        <begin position="62"/>
        <end position="77"/>
    </location>
</feature>
<feature type="disulfide bond" evidence="1">
    <location>
        <begin position="13"/>
        <end position="47"/>
    </location>
</feature>
<reference evidence="6" key="1">
    <citation type="submission" date="2017-02" db="UniProtKB">
        <authorList>
            <consortium name="WormBaseParasite"/>
        </authorList>
    </citation>
    <scope>IDENTIFICATION</scope>
</reference>
<dbReference type="PANTHER" id="PTHR46219">
    <property type="entry name" value="PROTEIN CBG11138"/>
    <property type="match status" value="1"/>
</dbReference>
<dbReference type="PROSITE" id="PS51670">
    <property type="entry name" value="SHKT"/>
    <property type="match status" value="1"/>
</dbReference>
<evidence type="ECO:0000256" key="1">
    <source>
        <dbReference type="PROSITE-ProRule" id="PRU01005"/>
    </source>
</evidence>
<evidence type="ECO:0000313" key="6">
    <source>
        <dbReference type="WBParaSite" id="TCLT_0000167801-mRNA-1"/>
    </source>
</evidence>
<dbReference type="SMART" id="SM00254">
    <property type="entry name" value="ShKT"/>
    <property type="match status" value="3"/>
</dbReference>
<evidence type="ECO:0000313" key="4">
    <source>
        <dbReference type="EMBL" id="VDM97246.1"/>
    </source>
</evidence>
<feature type="domain" description="ShKT" evidence="3">
    <location>
        <begin position="13"/>
        <end position="47"/>
    </location>
</feature>
<comment type="caution">
    <text evidence="1">Lacks conserved residue(s) required for the propagation of feature annotation.</text>
</comment>
<dbReference type="Proteomes" id="UP000276776">
    <property type="component" value="Unassembled WGS sequence"/>
</dbReference>
<reference evidence="4 5" key="2">
    <citation type="submission" date="2018-11" db="EMBL/GenBank/DDBJ databases">
        <authorList>
            <consortium name="Pathogen Informatics"/>
        </authorList>
    </citation>
    <scope>NUCLEOTIDE SEQUENCE [LARGE SCALE GENOMIC DNA]</scope>
</reference>
<dbReference type="OMA" id="ESHAMCT"/>
<dbReference type="AlphaFoldDB" id="A0A0N5CNC3"/>
<dbReference type="EMBL" id="UYYF01000239">
    <property type="protein sequence ID" value="VDM97246.1"/>
    <property type="molecule type" value="Genomic_DNA"/>
</dbReference>
<protein>
    <submittedName>
        <fullName evidence="6">ShKT domain-containing protein</fullName>
    </submittedName>
</protein>
<name>A0A0N5CNC3_THECL</name>
<dbReference type="PANTHER" id="PTHR46219:SF5">
    <property type="entry name" value="SHKT DOMAIN-CONTAINING PROTEIN"/>
    <property type="match status" value="1"/>
</dbReference>